<gene>
    <name evidence="1" type="ORF">JK361_08575</name>
</gene>
<sequence length="217" mass="23208">MANAVSQTVRLTLLAVKARAMAARIFGLRQRHADVLADDAGRDLAEVLSELDEDLARQEAAIRERRQRLRALPDAGELPAGGPVSPELAELLAALPADDSPMAAKDREILALIDTGAPPRERERLLSALRGALDAPDAVARAREAYALLDALADAAPDDPRVEQAARTLAGCVPAGLLTDGRPEQQQAFLRALYADFGAAQAQAIRRTLEILTGEER</sequence>
<evidence type="ECO:0000313" key="2">
    <source>
        <dbReference type="Proteomes" id="UP000621386"/>
    </source>
</evidence>
<dbReference type="EMBL" id="JAERRH010000003">
    <property type="protein sequence ID" value="MBL1104647.1"/>
    <property type="molecule type" value="Genomic_DNA"/>
</dbReference>
<accession>A0ABS1NXT2</accession>
<name>A0ABS1NXT2_9ACTN</name>
<reference evidence="1 2" key="1">
    <citation type="submission" date="2021-01" db="EMBL/GenBank/DDBJ databases">
        <title>WGS of actinomycetes isolated from Thailand.</title>
        <authorList>
            <person name="Thawai C."/>
        </authorList>
    </citation>
    <scope>NUCLEOTIDE SEQUENCE [LARGE SCALE GENOMIC DNA]</scope>
    <source>
        <strain evidence="1 2">CH5-8</strain>
    </source>
</reference>
<dbReference type="RefSeq" id="WP_201815113.1">
    <property type="nucleotide sequence ID" value="NZ_JAERRH010000003.1"/>
</dbReference>
<evidence type="ECO:0000313" key="1">
    <source>
        <dbReference type="EMBL" id="MBL1104647.1"/>
    </source>
</evidence>
<keyword evidence="2" id="KW-1185">Reference proteome</keyword>
<comment type="caution">
    <text evidence="1">The sequence shown here is derived from an EMBL/GenBank/DDBJ whole genome shotgun (WGS) entry which is preliminary data.</text>
</comment>
<dbReference type="Proteomes" id="UP000621386">
    <property type="component" value="Unassembled WGS sequence"/>
</dbReference>
<organism evidence="1 2">
    <name type="scientific">Streptomyces musisoli</name>
    <dbReference type="NCBI Taxonomy" id="2802280"/>
    <lineage>
        <taxon>Bacteria</taxon>
        <taxon>Bacillati</taxon>
        <taxon>Actinomycetota</taxon>
        <taxon>Actinomycetes</taxon>
        <taxon>Kitasatosporales</taxon>
        <taxon>Streptomycetaceae</taxon>
        <taxon>Streptomyces</taxon>
    </lineage>
</organism>
<proteinExistence type="predicted"/>
<protein>
    <submittedName>
        <fullName evidence="1">MerR family transcriptional regulator</fullName>
    </submittedName>
</protein>